<dbReference type="RefSeq" id="WP_275202834.1">
    <property type="nucleotide sequence ID" value="NZ_JARFID010000129.1"/>
</dbReference>
<keyword evidence="1" id="KW-0812">Transmembrane</keyword>
<keyword evidence="1" id="KW-1133">Transmembrane helix</keyword>
<dbReference type="AlphaFoldDB" id="A0AAW6M8K8"/>
<proteinExistence type="predicted"/>
<accession>A0AAW6M8K8</accession>
<protein>
    <submittedName>
        <fullName evidence="2">Uncharacterized protein</fullName>
    </submittedName>
</protein>
<organism evidence="2 3">
    <name type="scientific">Bacteroides cellulosilyticus</name>
    <dbReference type="NCBI Taxonomy" id="246787"/>
    <lineage>
        <taxon>Bacteria</taxon>
        <taxon>Pseudomonadati</taxon>
        <taxon>Bacteroidota</taxon>
        <taxon>Bacteroidia</taxon>
        <taxon>Bacteroidales</taxon>
        <taxon>Bacteroidaceae</taxon>
        <taxon>Bacteroides</taxon>
    </lineage>
</organism>
<sequence length="121" mass="13613">MSARRKKESNTQRINPIDALVNLFVKNAVRLIALAMAVAVVLPLFILLLYDENLPITIHTDITADGLLGYVGSMLICLSSLVLSSIAIYQNTENKEKTEKEQIESFLHLHIEQISNTNMFR</sequence>
<evidence type="ECO:0000313" key="2">
    <source>
        <dbReference type="EMBL" id="MDE8697676.1"/>
    </source>
</evidence>
<feature type="transmembrane region" description="Helical" evidence="1">
    <location>
        <begin position="70"/>
        <end position="89"/>
    </location>
</feature>
<feature type="transmembrane region" description="Helical" evidence="1">
    <location>
        <begin position="31"/>
        <end position="50"/>
    </location>
</feature>
<name>A0AAW6M8K8_9BACE</name>
<keyword evidence="1" id="KW-0472">Membrane</keyword>
<evidence type="ECO:0000256" key="1">
    <source>
        <dbReference type="SAM" id="Phobius"/>
    </source>
</evidence>
<dbReference type="Proteomes" id="UP001221924">
    <property type="component" value="Unassembled WGS sequence"/>
</dbReference>
<dbReference type="EMBL" id="JARFID010000129">
    <property type="protein sequence ID" value="MDE8697676.1"/>
    <property type="molecule type" value="Genomic_DNA"/>
</dbReference>
<evidence type="ECO:0000313" key="3">
    <source>
        <dbReference type="Proteomes" id="UP001221924"/>
    </source>
</evidence>
<feature type="non-terminal residue" evidence="2">
    <location>
        <position position="121"/>
    </location>
</feature>
<comment type="caution">
    <text evidence="2">The sequence shown here is derived from an EMBL/GenBank/DDBJ whole genome shotgun (WGS) entry which is preliminary data.</text>
</comment>
<gene>
    <name evidence="2" type="ORF">PZH42_26720</name>
</gene>
<reference evidence="2" key="1">
    <citation type="submission" date="2023-03" db="EMBL/GenBank/DDBJ databases">
        <title>DFI Biobank Strains.</title>
        <authorList>
            <person name="Mostad J."/>
            <person name="Paddock L."/>
            <person name="Medina S."/>
            <person name="Waligurski E."/>
            <person name="Barat B."/>
            <person name="Smith R."/>
            <person name="Burgo V."/>
            <person name="Metcalfe C."/>
            <person name="Woodson C."/>
            <person name="Sundararajan A."/>
            <person name="Ramaswamy R."/>
            <person name="Lin H."/>
            <person name="Pamer E.G."/>
        </authorList>
    </citation>
    <scope>NUCLEOTIDE SEQUENCE</scope>
    <source>
        <strain evidence="2">DFI.9.5</strain>
    </source>
</reference>